<dbReference type="EMBL" id="ACVN02000247">
    <property type="protein sequence ID" value="ERK52797.1"/>
    <property type="molecule type" value="Genomic_DNA"/>
</dbReference>
<evidence type="ECO:0000313" key="3">
    <source>
        <dbReference type="Proteomes" id="UP000017052"/>
    </source>
</evidence>
<gene>
    <name evidence="2" type="ORF">HMPREF0682_0474</name>
</gene>
<protein>
    <submittedName>
        <fullName evidence="2">Uncharacterized protein</fullName>
    </submittedName>
</protein>
<sequence>MRIMRGRPPRCPAARAGRAPAPAVIHPERTGDPAVLRWVVHGVELPFVGPLLGAPGLDELLGAELTAVEAV</sequence>
<feature type="region of interest" description="Disordered" evidence="1">
    <location>
        <begin position="1"/>
        <end position="26"/>
    </location>
</feature>
<dbReference type="Proteomes" id="UP000017052">
    <property type="component" value="Unassembled WGS sequence"/>
</dbReference>
<name>U2RQ03_9ACTN</name>
<organism evidence="2 3">
    <name type="scientific">Propionibacterium acidifaciens F0233</name>
    <dbReference type="NCBI Taxonomy" id="553198"/>
    <lineage>
        <taxon>Bacteria</taxon>
        <taxon>Bacillati</taxon>
        <taxon>Actinomycetota</taxon>
        <taxon>Actinomycetes</taxon>
        <taxon>Propionibacteriales</taxon>
        <taxon>Propionibacteriaceae</taxon>
        <taxon>Propionibacterium</taxon>
    </lineage>
</organism>
<proteinExistence type="predicted"/>
<evidence type="ECO:0000313" key="2">
    <source>
        <dbReference type="EMBL" id="ERK52797.1"/>
    </source>
</evidence>
<keyword evidence="3" id="KW-1185">Reference proteome</keyword>
<feature type="non-terminal residue" evidence="2">
    <location>
        <position position="71"/>
    </location>
</feature>
<reference evidence="2" key="1">
    <citation type="submission" date="2013-08" db="EMBL/GenBank/DDBJ databases">
        <authorList>
            <person name="Durkin A.S."/>
            <person name="Haft D.R."/>
            <person name="McCorrison J."/>
            <person name="Torralba M."/>
            <person name="Gillis M."/>
            <person name="Haft D.H."/>
            <person name="Methe B."/>
            <person name="Sutton G."/>
            <person name="Nelson K.E."/>
        </authorList>
    </citation>
    <scope>NUCLEOTIDE SEQUENCE [LARGE SCALE GENOMIC DNA]</scope>
    <source>
        <strain evidence="2">F0233</strain>
    </source>
</reference>
<feature type="compositionally biased region" description="Low complexity" evidence="1">
    <location>
        <begin position="12"/>
        <end position="23"/>
    </location>
</feature>
<accession>U2RQ03</accession>
<dbReference type="AlphaFoldDB" id="U2RQ03"/>
<comment type="caution">
    <text evidence="2">The sequence shown here is derived from an EMBL/GenBank/DDBJ whole genome shotgun (WGS) entry which is preliminary data.</text>
</comment>
<evidence type="ECO:0000256" key="1">
    <source>
        <dbReference type="SAM" id="MobiDB-lite"/>
    </source>
</evidence>